<comment type="caution">
    <text evidence="3">The sequence shown here is derived from an EMBL/GenBank/DDBJ whole genome shotgun (WGS) entry which is preliminary data.</text>
</comment>
<dbReference type="Proteomes" id="UP000648187">
    <property type="component" value="Unassembled WGS sequence"/>
</dbReference>
<dbReference type="Pfam" id="PF15998">
    <property type="entry name" value="DUF4773"/>
    <property type="match status" value="1"/>
</dbReference>
<evidence type="ECO:0000313" key="3">
    <source>
        <dbReference type="EMBL" id="KAF9423293.1"/>
    </source>
</evidence>
<evidence type="ECO:0000313" key="4">
    <source>
        <dbReference type="Proteomes" id="UP000648187"/>
    </source>
</evidence>
<organism evidence="3 4">
    <name type="scientific">Spodoptera exigua</name>
    <name type="common">Beet armyworm</name>
    <name type="synonym">Noctua fulgens</name>
    <dbReference type="NCBI Taxonomy" id="7107"/>
    <lineage>
        <taxon>Eukaryota</taxon>
        <taxon>Metazoa</taxon>
        <taxon>Ecdysozoa</taxon>
        <taxon>Arthropoda</taxon>
        <taxon>Hexapoda</taxon>
        <taxon>Insecta</taxon>
        <taxon>Pterygota</taxon>
        <taxon>Neoptera</taxon>
        <taxon>Endopterygota</taxon>
        <taxon>Lepidoptera</taxon>
        <taxon>Glossata</taxon>
        <taxon>Ditrysia</taxon>
        <taxon>Noctuoidea</taxon>
        <taxon>Noctuidae</taxon>
        <taxon>Amphipyrinae</taxon>
        <taxon>Spodoptera</taxon>
    </lineage>
</organism>
<gene>
    <name evidence="3" type="ORF">HW555_001362</name>
</gene>
<feature type="domain" description="DUF4773" evidence="2">
    <location>
        <begin position="27"/>
        <end position="142"/>
    </location>
</feature>
<feature type="non-terminal residue" evidence="3">
    <location>
        <position position="1"/>
    </location>
</feature>
<keyword evidence="4" id="KW-1185">Reference proteome</keyword>
<evidence type="ECO:0000256" key="1">
    <source>
        <dbReference type="SAM" id="MobiDB-lite"/>
    </source>
</evidence>
<feature type="compositionally biased region" description="Basic residues" evidence="1">
    <location>
        <begin position="218"/>
        <end position="231"/>
    </location>
</feature>
<feature type="region of interest" description="Disordered" evidence="1">
    <location>
        <begin position="488"/>
        <end position="550"/>
    </location>
</feature>
<proteinExistence type="predicted"/>
<dbReference type="PANTHER" id="PTHR36299">
    <property type="entry name" value="AGAP008005-PA"/>
    <property type="match status" value="1"/>
</dbReference>
<feature type="compositionally biased region" description="Basic residues" evidence="1">
    <location>
        <begin position="531"/>
        <end position="542"/>
    </location>
</feature>
<feature type="region of interest" description="Disordered" evidence="1">
    <location>
        <begin position="193"/>
        <end position="296"/>
    </location>
</feature>
<protein>
    <recommendedName>
        <fullName evidence="2">DUF4773 domain-containing protein</fullName>
    </recommendedName>
</protein>
<dbReference type="EMBL" id="JACKWZ010000010">
    <property type="protein sequence ID" value="KAF9423293.1"/>
    <property type="molecule type" value="Genomic_DNA"/>
</dbReference>
<dbReference type="PANTHER" id="PTHR36299:SF3">
    <property type="entry name" value="FI03431P"/>
    <property type="match status" value="1"/>
</dbReference>
<sequence length="550" mass="61239">KEKNSVKKGIQNRNDDDKVDENSINKYCKCVEAYCNCCREFRLPVVELNGPGCASLMYLNGDKMSVSLSFGKKVITNRTLSSRKPSPVCMPLPGGLSKFCGRVYNIARAGEEFRACLGLELQSKSTVEAAVRVSCFKFGPRGVTSEPADPLPLYFHVLTFFRTLDAVNDVDSADYTGFSLLGEDILGDLFGSTGGKKSNKNKKKQAPAPSTTTTTTTRRPRPSRRPSRRPGTKSTTPRPRRTTTVKTRPSAGNKRPTRRPNRRPTRRPTTESTSTSILTTTTTVSPTPSSISTSQVTERIPIITTIQEQSQSPVSAFAENPTPAIVAVTTAKSVTDFEDPGLEMSLAHITGQLSAMPVTPMISNDGKVSSVMDKEEESDNYEKIMTITPKTPSTISFVPTSEETVNEDMIQIVQSLDSAEREPISGDESRAHMYQFSSPVPDSYYEGLSLPKKKNRNKQFNFRDLDVLNLSQIGETLGDELGIFGKNKRQHRDNKDTKVQGQKEQSDEYDDFVDTISDMALMMRKDSNKNQKNKKDRRRQNKMMREWSQV</sequence>
<feature type="compositionally biased region" description="Low complexity" evidence="1">
    <location>
        <begin position="270"/>
        <end position="296"/>
    </location>
</feature>
<dbReference type="AlphaFoldDB" id="A0A835GQS7"/>
<feature type="compositionally biased region" description="Basic residues" evidence="1">
    <location>
        <begin position="255"/>
        <end position="266"/>
    </location>
</feature>
<name>A0A835GQS7_SPOEX</name>
<accession>A0A835GQS7</accession>
<evidence type="ECO:0000259" key="2">
    <source>
        <dbReference type="Pfam" id="PF15998"/>
    </source>
</evidence>
<dbReference type="InterPro" id="IPR031941">
    <property type="entry name" value="DUF4773"/>
</dbReference>
<reference evidence="3" key="1">
    <citation type="submission" date="2020-08" db="EMBL/GenBank/DDBJ databases">
        <title>Spodoptera exigua strain:BAW_Kor-Di-RS1 Genome sequencing and assembly.</title>
        <authorList>
            <person name="Kim J."/>
            <person name="Nam H.Y."/>
            <person name="Kwon M."/>
            <person name="Choi J.H."/>
            <person name="Cho S.R."/>
            <person name="Kim G.-H."/>
        </authorList>
    </citation>
    <scope>NUCLEOTIDE SEQUENCE</scope>
    <source>
        <strain evidence="3">BAW_Kor-Di-RS1</strain>
        <tissue evidence="3">Whole-body</tissue>
    </source>
</reference>